<comment type="caution">
    <text evidence="1">The sequence shown here is derived from an EMBL/GenBank/DDBJ whole genome shotgun (WGS) entry which is preliminary data.</text>
</comment>
<dbReference type="AlphaFoldDB" id="A0AAW0UPQ8"/>
<keyword evidence="2" id="KW-1185">Reference proteome</keyword>
<sequence>MSHQLCSTRTKHFNIIFQSVANTHAGIMCVYKYIFWHDYYCKFGKKYTKLQQDSFQAQRPTANTSKK</sequence>
<proteinExistence type="predicted"/>
<accession>A0AAW0UPQ8</accession>
<gene>
    <name evidence="1" type="ORF">O3P69_001240</name>
</gene>
<reference evidence="1 2" key="1">
    <citation type="submission" date="2023-03" db="EMBL/GenBank/DDBJ databases">
        <title>High-quality genome of Scylla paramamosain provides insights in environmental adaptation.</title>
        <authorList>
            <person name="Zhang L."/>
        </authorList>
    </citation>
    <scope>NUCLEOTIDE SEQUENCE [LARGE SCALE GENOMIC DNA]</scope>
    <source>
        <strain evidence="1">LZ_2023a</strain>
        <tissue evidence="1">Muscle</tissue>
    </source>
</reference>
<name>A0AAW0UPQ8_SCYPA</name>
<organism evidence="1 2">
    <name type="scientific">Scylla paramamosain</name>
    <name type="common">Mud crab</name>
    <dbReference type="NCBI Taxonomy" id="85552"/>
    <lineage>
        <taxon>Eukaryota</taxon>
        <taxon>Metazoa</taxon>
        <taxon>Ecdysozoa</taxon>
        <taxon>Arthropoda</taxon>
        <taxon>Crustacea</taxon>
        <taxon>Multicrustacea</taxon>
        <taxon>Malacostraca</taxon>
        <taxon>Eumalacostraca</taxon>
        <taxon>Eucarida</taxon>
        <taxon>Decapoda</taxon>
        <taxon>Pleocyemata</taxon>
        <taxon>Brachyura</taxon>
        <taxon>Eubrachyura</taxon>
        <taxon>Portunoidea</taxon>
        <taxon>Portunidae</taxon>
        <taxon>Portuninae</taxon>
        <taxon>Scylla</taxon>
    </lineage>
</organism>
<evidence type="ECO:0000313" key="2">
    <source>
        <dbReference type="Proteomes" id="UP001487740"/>
    </source>
</evidence>
<evidence type="ECO:0000313" key="1">
    <source>
        <dbReference type="EMBL" id="KAK8402025.1"/>
    </source>
</evidence>
<dbReference type="EMBL" id="JARAKH010000008">
    <property type="protein sequence ID" value="KAK8402025.1"/>
    <property type="molecule type" value="Genomic_DNA"/>
</dbReference>
<protein>
    <submittedName>
        <fullName evidence="1">Uncharacterized protein</fullName>
    </submittedName>
</protein>
<dbReference type="Proteomes" id="UP001487740">
    <property type="component" value="Unassembled WGS sequence"/>
</dbReference>